<comment type="similarity">
    <text evidence="4 6">Belongs to the GART family.</text>
</comment>
<dbReference type="InterPro" id="IPR001555">
    <property type="entry name" value="GART_AS"/>
</dbReference>
<evidence type="ECO:0000256" key="4">
    <source>
        <dbReference type="ARBA" id="ARBA00038440"/>
    </source>
</evidence>
<evidence type="ECO:0000256" key="2">
    <source>
        <dbReference type="ARBA" id="ARBA00022679"/>
    </source>
</evidence>
<name>A0ABW1X1S7_9ACTN</name>
<dbReference type="PANTHER" id="PTHR43369">
    <property type="entry name" value="PHOSPHORIBOSYLGLYCINAMIDE FORMYLTRANSFERASE"/>
    <property type="match status" value="1"/>
</dbReference>
<dbReference type="InterPro" id="IPR004607">
    <property type="entry name" value="GART"/>
</dbReference>
<protein>
    <recommendedName>
        <fullName evidence="6">Phosphoribosylglycinamide formyltransferase</fullName>
        <ecNumber evidence="6">2.1.2.2</ecNumber>
    </recommendedName>
    <alternativeName>
        <fullName evidence="6">5'-phosphoribosylglycinamide transformylase</fullName>
    </alternativeName>
    <alternativeName>
        <fullName evidence="6">GAR transformylase</fullName>
        <shortName evidence="6">GART</shortName>
    </alternativeName>
</protein>
<dbReference type="HAMAP" id="MF_01930">
    <property type="entry name" value="PurN"/>
    <property type="match status" value="1"/>
</dbReference>
<proteinExistence type="inferred from homology"/>
<feature type="domain" description="Formyl transferase N-terminal" evidence="7">
    <location>
        <begin position="4"/>
        <end position="187"/>
    </location>
</feature>
<evidence type="ECO:0000256" key="3">
    <source>
        <dbReference type="ARBA" id="ARBA00022755"/>
    </source>
</evidence>
<keyword evidence="2 6" id="KW-0808">Transferase</keyword>
<dbReference type="GO" id="GO:0004644">
    <property type="term" value="F:phosphoribosylglycinamide formyltransferase activity"/>
    <property type="evidence" value="ECO:0007669"/>
    <property type="project" value="UniProtKB-EC"/>
</dbReference>
<evidence type="ECO:0000313" key="9">
    <source>
        <dbReference type="Proteomes" id="UP001596266"/>
    </source>
</evidence>
<comment type="caution">
    <text evidence="8">The sequence shown here is derived from an EMBL/GenBank/DDBJ whole genome shotgun (WGS) entry which is preliminary data.</text>
</comment>
<feature type="active site" description="Proton donor" evidence="6">
    <location>
        <position position="114"/>
    </location>
</feature>
<dbReference type="SUPFAM" id="SSF53328">
    <property type="entry name" value="Formyltransferase"/>
    <property type="match status" value="1"/>
</dbReference>
<dbReference type="PROSITE" id="PS00373">
    <property type="entry name" value="GART"/>
    <property type="match status" value="1"/>
</dbReference>
<feature type="site" description="Raises pKa of active site His" evidence="6">
    <location>
        <position position="150"/>
    </location>
</feature>
<dbReference type="Gene3D" id="3.40.50.170">
    <property type="entry name" value="Formyl transferase, N-terminal domain"/>
    <property type="match status" value="1"/>
</dbReference>
<evidence type="ECO:0000256" key="5">
    <source>
        <dbReference type="ARBA" id="ARBA00047664"/>
    </source>
</evidence>
<gene>
    <name evidence="6 8" type="primary">purN</name>
    <name evidence="8" type="ORF">ACFP57_03995</name>
</gene>
<comment type="caution">
    <text evidence="6">Lacks conserved residue(s) required for the propagation of feature annotation.</text>
</comment>
<feature type="binding site" evidence="6">
    <location>
        <position position="112"/>
    </location>
    <ligand>
        <name>(6R)-10-formyltetrahydrofolate</name>
        <dbReference type="ChEBI" id="CHEBI:195366"/>
    </ligand>
</feature>
<dbReference type="RefSeq" id="WP_343885227.1">
    <property type="nucleotide sequence ID" value="NZ_BAAAKI010000004.1"/>
</dbReference>
<reference evidence="9" key="1">
    <citation type="journal article" date="2019" name="Int. J. Syst. Evol. Microbiol.">
        <title>The Global Catalogue of Microorganisms (GCM) 10K type strain sequencing project: providing services to taxonomists for standard genome sequencing and annotation.</title>
        <authorList>
            <consortium name="The Broad Institute Genomics Platform"/>
            <consortium name="The Broad Institute Genome Sequencing Center for Infectious Disease"/>
            <person name="Wu L."/>
            <person name="Ma J."/>
        </authorList>
    </citation>
    <scope>NUCLEOTIDE SEQUENCE [LARGE SCALE GENOMIC DNA]</scope>
    <source>
        <strain evidence="9">CGMCC 1.15277</strain>
    </source>
</reference>
<dbReference type="EMBL" id="JBHSUA010000009">
    <property type="protein sequence ID" value="MFC6396152.1"/>
    <property type="molecule type" value="Genomic_DNA"/>
</dbReference>
<dbReference type="Proteomes" id="UP001596266">
    <property type="component" value="Unassembled WGS sequence"/>
</dbReference>
<dbReference type="InterPro" id="IPR036477">
    <property type="entry name" value="Formyl_transf_N_sf"/>
</dbReference>
<dbReference type="NCBIfam" id="TIGR00639">
    <property type="entry name" value="PurN"/>
    <property type="match status" value="1"/>
</dbReference>
<dbReference type="EC" id="2.1.2.2" evidence="6"/>
<accession>A0ABW1X1S7</accession>
<comment type="pathway">
    <text evidence="1 6">Purine metabolism; IMP biosynthesis via de novo pathway; N(2)-formyl-N(1)-(5-phospho-D-ribosyl)glycinamide from N(1)-(5-phospho-D-ribosyl)glycinamide (10-formyl THF route): step 1/1.</text>
</comment>
<comment type="function">
    <text evidence="6">Catalyzes the transfer of a formyl group from 10-formyltetrahydrofolate to 5-phospho-ribosyl-glycinamide (GAR), producing 5-phospho-ribosyl-N-formylglycinamide (FGAR) and tetrahydrofolate.</text>
</comment>
<evidence type="ECO:0000256" key="1">
    <source>
        <dbReference type="ARBA" id="ARBA00005054"/>
    </source>
</evidence>
<sequence>MTYRVVVLVSGSGTLLQSLVDARDDGRLHAELVAVGADVECEGIARARRAGIPTFVQPMGKLARRGTPERVSWDAALADEVAAHQPDLIVSAGFMKLFDAPFMERFQGRIINTHPALLPAFPGAHAVRDSLAAGATETGASIFWVNDGVDTGELIAQCPVPVEPDDDEATLHERIKVVERALLVDVINQLAEENDR</sequence>
<feature type="binding site" evidence="6">
    <location>
        <position position="65"/>
    </location>
    <ligand>
        <name>(6R)-10-formyltetrahydrofolate</name>
        <dbReference type="ChEBI" id="CHEBI:195366"/>
    </ligand>
</feature>
<evidence type="ECO:0000259" key="7">
    <source>
        <dbReference type="Pfam" id="PF00551"/>
    </source>
</evidence>
<dbReference type="InterPro" id="IPR002376">
    <property type="entry name" value="Formyl_transf_N"/>
</dbReference>
<dbReference type="CDD" id="cd08645">
    <property type="entry name" value="FMT_core_GART"/>
    <property type="match status" value="1"/>
</dbReference>
<organism evidence="8 9">
    <name type="scientific">Luteococcus sanguinis</name>
    <dbReference type="NCBI Taxonomy" id="174038"/>
    <lineage>
        <taxon>Bacteria</taxon>
        <taxon>Bacillati</taxon>
        <taxon>Actinomycetota</taxon>
        <taxon>Actinomycetes</taxon>
        <taxon>Propionibacteriales</taxon>
        <taxon>Propionibacteriaceae</taxon>
        <taxon>Luteococcus</taxon>
    </lineage>
</organism>
<evidence type="ECO:0000256" key="6">
    <source>
        <dbReference type="HAMAP-Rule" id="MF_01930"/>
    </source>
</evidence>
<keyword evidence="3 6" id="KW-0658">Purine biosynthesis</keyword>
<evidence type="ECO:0000313" key="8">
    <source>
        <dbReference type="EMBL" id="MFC6396152.1"/>
    </source>
</evidence>
<dbReference type="PANTHER" id="PTHR43369:SF2">
    <property type="entry name" value="PHOSPHORIBOSYLGLYCINAMIDE FORMYLTRANSFERASE"/>
    <property type="match status" value="1"/>
</dbReference>
<keyword evidence="9" id="KW-1185">Reference proteome</keyword>
<dbReference type="Pfam" id="PF00551">
    <property type="entry name" value="Formyl_trans_N"/>
    <property type="match status" value="1"/>
</dbReference>
<comment type="catalytic activity">
    <reaction evidence="5 6">
        <text>N(1)-(5-phospho-beta-D-ribosyl)glycinamide + (6R)-10-formyltetrahydrofolate = N(2)-formyl-N(1)-(5-phospho-beta-D-ribosyl)glycinamide + (6S)-5,6,7,8-tetrahydrofolate + H(+)</text>
        <dbReference type="Rhea" id="RHEA:15053"/>
        <dbReference type="ChEBI" id="CHEBI:15378"/>
        <dbReference type="ChEBI" id="CHEBI:57453"/>
        <dbReference type="ChEBI" id="CHEBI:143788"/>
        <dbReference type="ChEBI" id="CHEBI:147286"/>
        <dbReference type="ChEBI" id="CHEBI:195366"/>
        <dbReference type="EC" id="2.1.2.2"/>
    </reaction>
</comment>